<dbReference type="AlphaFoldDB" id="A0A6A6K622"/>
<evidence type="ECO:0000256" key="7">
    <source>
        <dbReference type="ARBA" id="ARBA00022840"/>
    </source>
</evidence>
<dbReference type="Pfam" id="PF00139">
    <property type="entry name" value="Lectin_legB"/>
    <property type="match status" value="1"/>
</dbReference>
<feature type="transmembrane region" description="Helical" evidence="11">
    <location>
        <begin position="298"/>
        <end position="323"/>
    </location>
</feature>
<sequence length="337" mass="37662">METNLTSINEDLERGAATRRFSYSELASATNNFSNDRKLGEGGFGAVYSRLMDYELGPQTTRLAGTLGYLALKYVITGRAIKESDVYNFGVVALEIATGRKLDDPIELELQMSIVEWRYTHHGLFLELAKFATPPSFILLFLLLLVLPYSNSISFQKTRFDSLDTSIIYEGGATASVGSVEFNSDTYMCQVGRITYAEKLYTPIGILVCTGDNADVWITYNATTRNMNVSWKYQTTHASNENTSLSYDIDLREMLPEWVQIGFTAATSDLIERHVLQSWEFSSSLEMKETNGQSSKNVGLIVGLSVPTGVLIVAVVLAFGILWRRKQKRKEIPETVN</sequence>
<protein>
    <recommendedName>
        <fullName evidence="12">Legume lectin domain-containing protein</fullName>
    </recommendedName>
</protein>
<dbReference type="InterPro" id="IPR000985">
    <property type="entry name" value="Lectin_LegA_CS"/>
</dbReference>
<dbReference type="GO" id="GO:0005524">
    <property type="term" value="F:ATP binding"/>
    <property type="evidence" value="ECO:0007669"/>
    <property type="project" value="UniProtKB-KW"/>
</dbReference>
<evidence type="ECO:0000256" key="1">
    <source>
        <dbReference type="ARBA" id="ARBA00004479"/>
    </source>
</evidence>
<evidence type="ECO:0000259" key="12">
    <source>
        <dbReference type="Pfam" id="PF00139"/>
    </source>
</evidence>
<gene>
    <name evidence="13" type="ORF">GH714_016630</name>
</gene>
<evidence type="ECO:0000313" key="14">
    <source>
        <dbReference type="Proteomes" id="UP000467840"/>
    </source>
</evidence>
<organism evidence="13 14">
    <name type="scientific">Hevea brasiliensis</name>
    <name type="common">Para rubber tree</name>
    <name type="synonym">Siphonia brasiliensis</name>
    <dbReference type="NCBI Taxonomy" id="3981"/>
    <lineage>
        <taxon>Eukaryota</taxon>
        <taxon>Viridiplantae</taxon>
        <taxon>Streptophyta</taxon>
        <taxon>Embryophyta</taxon>
        <taxon>Tracheophyta</taxon>
        <taxon>Spermatophyta</taxon>
        <taxon>Magnoliopsida</taxon>
        <taxon>eudicotyledons</taxon>
        <taxon>Gunneridae</taxon>
        <taxon>Pentapetalae</taxon>
        <taxon>rosids</taxon>
        <taxon>fabids</taxon>
        <taxon>Malpighiales</taxon>
        <taxon>Euphorbiaceae</taxon>
        <taxon>Crotonoideae</taxon>
        <taxon>Micrandreae</taxon>
        <taxon>Hevea</taxon>
    </lineage>
</organism>
<comment type="similarity">
    <text evidence="2">Belongs to the leguminous lectin family.</text>
</comment>
<evidence type="ECO:0000256" key="8">
    <source>
        <dbReference type="ARBA" id="ARBA00022989"/>
    </source>
</evidence>
<proteinExistence type="inferred from homology"/>
<dbReference type="Gene3D" id="3.30.200.20">
    <property type="entry name" value="Phosphorylase Kinase, domain 1"/>
    <property type="match status" value="1"/>
</dbReference>
<keyword evidence="9 11" id="KW-0472">Membrane</keyword>
<dbReference type="InterPro" id="IPR011009">
    <property type="entry name" value="Kinase-like_dom_sf"/>
</dbReference>
<evidence type="ECO:0000256" key="4">
    <source>
        <dbReference type="ARBA" id="ARBA00022729"/>
    </source>
</evidence>
<keyword evidence="6" id="KW-0547">Nucleotide-binding</keyword>
<dbReference type="InterPro" id="IPR013320">
    <property type="entry name" value="ConA-like_dom_sf"/>
</dbReference>
<keyword evidence="4" id="KW-0732">Signal</keyword>
<dbReference type="InterPro" id="IPR050528">
    <property type="entry name" value="L-type_Lectin-RKs"/>
</dbReference>
<dbReference type="Proteomes" id="UP000467840">
    <property type="component" value="Chromosome 12"/>
</dbReference>
<dbReference type="InterPro" id="IPR001220">
    <property type="entry name" value="Legume_lectin_dom"/>
</dbReference>
<comment type="caution">
    <text evidence="13">The sequence shown here is derived from an EMBL/GenBank/DDBJ whole genome shotgun (WGS) entry which is preliminary data.</text>
</comment>
<keyword evidence="3 11" id="KW-0812">Transmembrane</keyword>
<keyword evidence="7" id="KW-0067">ATP-binding</keyword>
<dbReference type="Gene3D" id="1.10.510.10">
    <property type="entry name" value="Transferase(Phosphotransferase) domain 1"/>
    <property type="match status" value="1"/>
</dbReference>
<dbReference type="GO" id="GO:0030246">
    <property type="term" value="F:carbohydrate binding"/>
    <property type="evidence" value="ECO:0007669"/>
    <property type="project" value="UniProtKB-KW"/>
</dbReference>
<evidence type="ECO:0000256" key="10">
    <source>
        <dbReference type="ARBA" id="ARBA00023170"/>
    </source>
</evidence>
<dbReference type="PROSITE" id="PS00308">
    <property type="entry name" value="LECTIN_LEGUME_ALPHA"/>
    <property type="match status" value="1"/>
</dbReference>
<comment type="subcellular location">
    <subcellularLocation>
        <location evidence="1">Membrane</location>
        <topology evidence="1">Single-pass type I membrane protein</topology>
    </subcellularLocation>
</comment>
<keyword evidence="5" id="KW-0430">Lectin</keyword>
<dbReference type="PANTHER" id="PTHR27007">
    <property type="match status" value="1"/>
</dbReference>
<evidence type="ECO:0000256" key="3">
    <source>
        <dbReference type="ARBA" id="ARBA00022692"/>
    </source>
</evidence>
<name>A0A6A6K622_HEVBR</name>
<keyword evidence="14" id="KW-1185">Reference proteome</keyword>
<reference evidence="13 14" key="1">
    <citation type="journal article" date="2020" name="Mol. Plant">
        <title>The Chromosome-Based Rubber Tree Genome Provides New Insights into Spurge Genome Evolution and Rubber Biosynthesis.</title>
        <authorList>
            <person name="Liu J."/>
            <person name="Shi C."/>
            <person name="Shi C.C."/>
            <person name="Li W."/>
            <person name="Zhang Q.J."/>
            <person name="Zhang Y."/>
            <person name="Li K."/>
            <person name="Lu H.F."/>
            <person name="Shi C."/>
            <person name="Zhu S.T."/>
            <person name="Xiao Z.Y."/>
            <person name="Nan H."/>
            <person name="Yue Y."/>
            <person name="Zhu X.G."/>
            <person name="Wu Y."/>
            <person name="Hong X.N."/>
            <person name="Fan G.Y."/>
            <person name="Tong Y."/>
            <person name="Zhang D."/>
            <person name="Mao C.L."/>
            <person name="Liu Y.L."/>
            <person name="Hao S.J."/>
            <person name="Liu W.Q."/>
            <person name="Lv M.Q."/>
            <person name="Zhang H.B."/>
            <person name="Liu Y."/>
            <person name="Hu-Tang G.R."/>
            <person name="Wang J.P."/>
            <person name="Wang J.H."/>
            <person name="Sun Y.H."/>
            <person name="Ni S.B."/>
            <person name="Chen W.B."/>
            <person name="Zhang X.C."/>
            <person name="Jiao Y.N."/>
            <person name="Eichler E.E."/>
            <person name="Li G.H."/>
            <person name="Liu X."/>
            <person name="Gao L.Z."/>
        </authorList>
    </citation>
    <scope>NUCLEOTIDE SEQUENCE [LARGE SCALE GENOMIC DNA]</scope>
    <source>
        <strain evidence="14">cv. GT1</strain>
        <tissue evidence="13">Leaf</tissue>
    </source>
</reference>
<feature type="domain" description="Legume lectin" evidence="12">
    <location>
        <begin position="210"/>
        <end position="294"/>
    </location>
</feature>
<keyword evidence="10" id="KW-0675">Receptor</keyword>
<accession>A0A6A6K622</accession>
<dbReference type="SUPFAM" id="SSF49899">
    <property type="entry name" value="Concanavalin A-like lectins/glucanases"/>
    <property type="match status" value="1"/>
</dbReference>
<evidence type="ECO:0000256" key="2">
    <source>
        <dbReference type="ARBA" id="ARBA00007606"/>
    </source>
</evidence>
<evidence type="ECO:0000256" key="11">
    <source>
        <dbReference type="SAM" id="Phobius"/>
    </source>
</evidence>
<keyword evidence="8 11" id="KW-1133">Transmembrane helix</keyword>
<dbReference type="SUPFAM" id="SSF56112">
    <property type="entry name" value="Protein kinase-like (PK-like)"/>
    <property type="match status" value="1"/>
</dbReference>
<evidence type="ECO:0000256" key="9">
    <source>
        <dbReference type="ARBA" id="ARBA00023136"/>
    </source>
</evidence>
<evidence type="ECO:0000313" key="13">
    <source>
        <dbReference type="EMBL" id="KAF2283865.1"/>
    </source>
</evidence>
<dbReference type="EMBL" id="JAAGAX010000018">
    <property type="protein sequence ID" value="KAF2283865.1"/>
    <property type="molecule type" value="Genomic_DNA"/>
</dbReference>
<evidence type="ECO:0000256" key="6">
    <source>
        <dbReference type="ARBA" id="ARBA00022741"/>
    </source>
</evidence>
<dbReference type="GO" id="GO:0016020">
    <property type="term" value="C:membrane"/>
    <property type="evidence" value="ECO:0007669"/>
    <property type="project" value="UniProtKB-SubCell"/>
</dbReference>
<dbReference type="Gene3D" id="2.60.120.200">
    <property type="match status" value="1"/>
</dbReference>
<evidence type="ECO:0000256" key="5">
    <source>
        <dbReference type="ARBA" id="ARBA00022734"/>
    </source>
</evidence>